<dbReference type="RefSeq" id="WP_068497173.1">
    <property type="nucleotide sequence ID" value="NZ_LWQU01000043.1"/>
</dbReference>
<dbReference type="AlphaFoldDB" id="A0A178MYN9"/>
<proteinExistence type="inferred from homology"/>
<comment type="similarity">
    <text evidence="1">Belongs to the universal stress protein A family.</text>
</comment>
<evidence type="ECO:0000259" key="2">
    <source>
        <dbReference type="Pfam" id="PF00582"/>
    </source>
</evidence>
<dbReference type="InterPro" id="IPR006016">
    <property type="entry name" value="UspA"/>
</dbReference>
<dbReference type="InterPro" id="IPR006015">
    <property type="entry name" value="Universal_stress_UspA"/>
</dbReference>
<dbReference type="PANTHER" id="PTHR46268:SF6">
    <property type="entry name" value="UNIVERSAL STRESS PROTEIN UP12"/>
    <property type="match status" value="1"/>
</dbReference>
<evidence type="ECO:0000256" key="1">
    <source>
        <dbReference type="ARBA" id="ARBA00008791"/>
    </source>
</evidence>
<dbReference type="PANTHER" id="PTHR46268">
    <property type="entry name" value="STRESS RESPONSE PROTEIN NHAX"/>
    <property type="match status" value="1"/>
</dbReference>
<feature type="domain" description="UspA" evidence="2">
    <location>
        <begin position="14"/>
        <end position="150"/>
    </location>
</feature>
<name>A0A178MYN9_9PROT</name>
<evidence type="ECO:0000313" key="3">
    <source>
        <dbReference type="EMBL" id="OAN63239.1"/>
    </source>
</evidence>
<reference evidence="3 4" key="1">
    <citation type="submission" date="2016-04" db="EMBL/GenBank/DDBJ databases">
        <title>Draft genome sequence of freshwater magnetotactic bacteria Magnetospirillum marisnigri SP-1 and Magnetospirillum moscoviense BB-1.</title>
        <authorList>
            <person name="Koziaeva V."/>
            <person name="Dziuba M.V."/>
            <person name="Ivanov T.M."/>
            <person name="Kuznetsov B."/>
            <person name="Grouzdev D.S."/>
        </authorList>
    </citation>
    <scope>NUCLEOTIDE SEQUENCE [LARGE SCALE GENOMIC DNA]</scope>
    <source>
        <strain evidence="3 4">BB-1</strain>
    </source>
</reference>
<dbReference type="CDD" id="cd00293">
    <property type="entry name" value="USP-like"/>
    <property type="match status" value="2"/>
</dbReference>
<feature type="domain" description="UspA" evidence="2">
    <location>
        <begin position="158"/>
        <end position="283"/>
    </location>
</feature>
<dbReference type="OrthoDB" id="9804721at2"/>
<keyword evidence="4" id="KW-1185">Reference proteome</keyword>
<dbReference type="Gene3D" id="3.40.50.620">
    <property type="entry name" value="HUPs"/>
    <property type="match status" value="2"/>
</dbReference>
<dbReference type="STRING" id="1437059.A6A05_06740"/>
<dbReference type="InterPro" id="IPR014729">
    <property type="entry name" value="Rossmann-like_a/b/a_fold"/>
</dbReference>
<dbReference type="Proteomes" id="UP000078543">
    <property type="component" value="Unassembled WGS sequence"/>
</dbReference>
<comment type="caution">
    <text evidence="3">The sequence shown here is derived from an EMBL/GenBank/DDBJ whole genome shotgun (WGS) entry which is preliminary data.</text>
</comment>
<accession>A0A178MYN9</accession>
<evidence type="ECO:0000313" key="4">
    <source>
        <dbReference type="Proteomes" id="UP000078543"/>
    </source>
</evidence>
<dbReference type="Pfam" id="PF00582">
    <property type="entry name" value="Usp"/>
    <property type="match status" value="2"/>
</dbReference>
<protein>
    <recommendedName>
        <fullName evidence="2">UspA domain-containing protein</fullName>
    </recommendedName>
</protein>
<gene>
    <name evidence="3" type="ORF">A6A05_06740</name>
</gene>
<sequence>MSQASTQLSPTGRFEKVMVASDGSEFSAGAERVAIAMAKKGGAHLTIMSAVISSPELDDMGPDVVAQAEAAAEANLNRIEAAALAAGIECTKVLRYGDDPYREILAESEDSNIDAIIIGRRGKRGLARLMLGDATAKVVGNAKCSVMVVPKAAEMWTRRVLLATDGSRSSDAAAMAAARIAHCCATPITILSVEVPHHSPERQAEARKVVDRVLAFYQAEGLDAEGLVGRGLPDQVIAQTMQDKGCDLVVMGSHGRTGLGRLLLGSNSERVIGQATCPVLCVRGA</sequence>
<dbReference type="EMBL" id="LWQU01000043">
    <property type="protein sequence ID" value="OAN63239.1"/>
    <property type="molecule type" value="Genomic_DNA"/>
</dbReference>
<dbReference type="PRINTS" id="PR01438">
    <property type="entry name" value="UNVRSLSTRESS"/>
</dbReference>
<dbReference type="SUPFAM" id="SSF52402">
    <property type="entry name" value="Adenine nucleotide alpha hydrolases-like"/>
    <property type="match status" value="2"/>
</dbReference>
<organism evidence="3 4">
    <name type="scientific">Magnetospirillum moscoviense</name>
    <dbReference type="NCBI Taxonomy" id="1437059"/>
    <lineage>
        <taxon>Bacteria</taxon>
        <taxon>Pseudomonadati</taxon>
        <taxon>Pseudomonadota</taxon>
        <taxon>Alphaproteobacteria</taxon>
        <taxon>Rhodospirillales</taxon>
        <taxon>Rhodospirillaceae</taxon>
        <taxon>Magnetospirillum</taxon>
    </lineage>
</organism>